<dbReference type="GO" id="GO:0016887">
    <property type="term" value="F:ATP hydrolysis activity"/>
    <property type="evidence" value="ECO:0007669"/>
    <property type="project" value="TreeGrafter"/>
</dbReference>
<dbReference type="Gene3D" id="3.40.50.300">
    <property type="entry name" value="P-loop containing nucleotide triphosphate hydrolases"/>
    <property type="match status" value="1"/>
</dbReference>
<keyword evidence="6" id="KW-1185">Reference proteome</keyword>
<dbReference type="PANTHER" id="PTHR45623:SF14">
    <property type="entry name" value="CHROMODOMAIN-HELICASE-DNA-BINDING PROTEIN 1"/>
    <property type="match status" value="1"/>
</dbReference>
<feature type="signal peptide" evidence="3">
    <location>
        <begin position="1"/>
        <end position="16"/>
    </location>
</feature>
<accession>A0A7N0TB59</accession>
<dbReference type="GO" id="GO:0000785">
    <property type="term" value="C:chromatin"/>
    <property type="evidence" value="ECO:0007669"/>
    <property type="project" value="TreeGrafter"/>
</dbReference>
<dbReference type="OMA" id="NNIFCCI"/>
<evidence type="ECO:0000256" key="2">
    <source>
        <dbReference type="ARBA" id="ARBA00023242"/>
    </source>
</evidence>
<organism evidence="5 6">
    <name type="scientific">Kalanchoe fedtschenkoi</name>
    <name type="common">Lavender scallops</name>
    <name type="synonym">South American air plant</name>
    <dbReference type="NCBI Taxonomy" id="63787"/>
    <lineage>
        <taxon>Eukaryota</taxon>
        <taxon>Viridiplantae</taxon>
        <taxon>Streptophyta</taxon>
        <taxon>Embryophyta</taxon>
        <taxon>Tracheophyta</taxon>
        <taxon>Spermatophyta</taxon>
        <taxon>Magnoliopsida</taxon>
        <taxon>eudicotyledons</taxon>
        <taxon>Gunneridae</taxon>
        <taxon>Pentapetalae</taxon>
        <taxon>Saxifragales</taxon>
        <taxon>Crassulaceae</taxon>
        <taxon>Kalanchoe</taxon>
    </lineage>
</organism>
<name>A0A7N0TB59_KALFE</name>
<keyword evidence="3" id="KW-0732">Signal</keyword>
<protein>
    <recommendedName>
        <fullName evidence="4">SNF2 N-terminal domain-containing protein</fullName>
    </recommendedName>
</protein>
<keyword evidence="2" id="KW-0539">Nucleus</keyword>
<evidence type="ECO:0000313" key="6">
    <source>
        <dbReference type="Proteomes" id="UP000594263"/>
    </source>
</evidence>
<dbReference type="GO" id="GO:0003682">
    <property type="term" value="F:chromatin binding"/>
    <property type="evidence" value="ECO:0007669"/>
    <property type="project" value="TreeGrafter"/>
</dbReference>
<feature type="chain" id="PRO_5029613026" description="SNF2 N-terminal domain-containing protein" evidence="3">
    <location>
        <begin position="17"/>
        <end position="175"/>
    </location>
</feature>
<dbReference type="Gramene" id="Kaladp0030s0039.1.v1.1">
    <property type="protein sequence ID" value="Kaladp0030s0039.1.v1.1"/>
    <property type="gene ID" value="Kaladp0030s0039.v1.1"/>
</dbReference>
<dbReference type="Pfam" id="PF00176">
    <property type="entry name" value="SNF2-rel_dom"/>
    <property type="match status" value="1"/>
</dbReference>
<dbReference type="InterPro" id="IPR000330">
    <property type="entry name" value="SNF2_N"/>
</dbReference>
<proteinExistence type="predicted"/>
<dbReference type="GO" id="GO:0005634">
    <property type="term" value="C:nucleus"/>
    <property type="evidence" value="ECO:0007669"/>
    <property type="project" value="UniProtKB-SubCell"/>
</dbReference>
<dbReference type="GO" id="GO:0140658">
    <property type="term" value="F:ATP-dependent chromatin remodeler activity"/>
    <property type="evidence" value="ECO:0007669"/>
    <property type="project" value="TreeGrafter"/>
</dbReference>
<dbReference type="GO" id="GO:0003677">
    <property type="term" value="F:DNA binding"/>
    <property type="evidence" value="ECO:0007669"/>
    <property type="project" value="TreeGrafter"/>
</dbReference>
<dbReference type="InterPro" id="IPR027417">
    <property type="entry name" value="P-loop_NTPase"/>
</dbReference>
<dbReference type="Proteomes" id="UP000594263">
    <property type="component" value="Unplaced"/>
</dbReference>
<dbReference type="GO" id="GO:0042393">
    <property type="term" value="F:histone binding"/>
    <property type="evidence" value="ECO:0007669"/>
    <property type="project" value="TreeGrafter"/>
</dbReference>
<dbReference type="GO" id="GO:0005524">
    <property type="term" value="F:ATP binding"/>
    <property type="evidence" value="ECO:0007669"/>
    <property type="project" value="InterPro"/>
</dbReference>
<dbReference type="GO" id="GO:0034728">
    <property type="term" value="P:nucleosome organization"/>
    <property type="evidence" value="ECO:0007669"/>
    <property type="project" value="TreeGrafter"/>
</dbReference>
<dbReference type="AlphaFoldDB" id="A0A7N0TB59"/>
<comment type="subcellular location">
    <subcellularLocation>
        <location evidence="1">Nucleus</location>
    </subcellularLocation>
</comment>
<dbReference type="EnsemblPlants" id="Kaladp0030s0039.1.v1.1">
    <property type="protein sequence ID" value="Kaladp0030s0039.1.v1.1"/>
    <property type="gene ID" value="Kaladp0030s0039.v1.1"/>
</dbReference>
<sequence>MLFLILISWLTYRALLHFLDPPKFRNKDDFVQNYKILSSFNEKELTNLHTLLRPHILRRVIKDVEKSLPPKMERIMRVDMSPLQKQYYKWILERNLHDLNKGVRGNQISPLNIVVELKNCCNHPFLFESADHGYGGHRMILSSGQYLLLRLHETNHRVLIFSQMVRMLDSISQKA</sequence>
<evidence type="ECO:0000259" key="4">
    <source>
        <dbReference type="Pfam" id="PF00176"/>
    </source>
</evidence>
<feature type="domain" description="SNF2 N-terminal" evidence="4">
    <location>
        <begin position="14"/>
        <end position="125"/>
    </location>
</feature>
<evidence type="ECO:0000313" key="5">
    <source>
        <dbReference type="EnsemblPlants" id="Kaladp0030s0039.1.v1.1"/>
    </source>
</evidence>
<reference evidence="5" key="1">
    <citation type="submission" date="2021-01" db="UniProtKB">
        <authorList>
            <consortium name="EnsemblPlants"/>
        </authorList>
    </citation>
    <scope>IDENTIFICATION</scope>
</reference>
<evidence type="ECO:0000256" key="1">
    <source>
        <dbReference type="ARBA" id="ARBA00004123"/>
    </source>
</evidence>
<dbReference type="PANTHER" id="PTHR45623">
    <property type="entry name" value="CHROMODOMAIN-HELICASE-DNA-BINDING PROTEIN 3-RELATED-RELATED"/>
    <property type="match status" value="1"/>
</dbReference>
<evidence type="ECO:0000256" key="3">
    <source>
        <dbReference type="SAM" id="SignalP"/>
    </source>
</evidence>
<dbReference type="SUPFAM" id="SSF52540">
    <property type="entry name" value="P-loop containing nucleoside triphosphate hydrolases"/>
    <property type="match status" value="1"/>
</dbReference>
<dbReference type="InterPro" id="IPR038718">
    <property type="entry name" value="SNF2-like_sf"/>
</dbReference>
<dbReference type="Gene3D" id="3.40.50.10810">
    <property type="entry name" value="Tandem AAA-ATPase domain"/>
    <property type="match status" value="1"/>
</dbReference>